<dbReference type="InterPro" id="IPR036266">
    <property type="entry name" value="SecA_Wing/Scaffold_sf"/>
</dbReference>
<dbReference type="PANTHER" id="PTHR30612">
    <property type="entry name" value="SECA INNER MEMBRANE COMPONENT OF SEC PROTEIN SECRETION SYSTEM"/>
    <property type="match status" value="1"/>
</dbReference>
<dbReference type="SUPFAM" id="SSF52540">
    <property type="entry name" value="P-loop containing nucleoside triphosphate hydrolases"/>
    <property type="match status" value="2"/>
</dbReference>
<dbReference type="RefSeq" id="WP_154472030.1">
    <property type="nucleotide sequence ID" value="NZ_VUMD01000006.1"/>
</dbReference>
<comment type="similarity">
    <text evidence="2 12 13">Belongs to the SecA family.</text>
</comment>
<evidence type="ECO:0000256" key="10">
    <source>
        <dbReference type="ARBA" id="ARBA00023010"/>
    </source>
</evidence>
<keyword evidence="11 12" id="KW-0472">Membrane</keyword>
<dbReference type="Gene3D" id="3.40.50.300">
    <property type="entry name" value="P-loop containing nucleotide triphosphate hydrolases"/>
    <property type="match status" value="3"/>
</dbReference>
<keyword evidence="6 12" id="KW-0547">Nucleotide-binding</keyword>
<dbReference type="Gene3D" id="1.10.3060.10">
    <property type="entry name" value="Helical scaffold and wing domains of SecA"/>
    <property type="match status" value="1"/>
</dbReference>
<dbReference type="GO" id="GO:0005886">
    <property type="term" value="C:plasma membrane"/>
    <property type="evidence" value="ECO:0007669"/>
    <property type="project" value="UniProtKB-SubCell"/>
</dbReference>
<dbReference type="GO" id="GO:0005829">
    <property type="term" value="C:cytosol"/>
    <property type="evidence" value="ECO:0007669"/>
    <property type="project" value="TreeGrafter"/>
</dbReference>
<dbReference type="CDD" id="cd17928">
    <property type="entry name" value="DEXDc_SecA"/>
    <property type="match status" value="1"/>
</dbReference>
<dbReference type="InterPro" id="IPR011116">
    <property type="entry name" value="SecA_Wing/Scaffold"/>
</dbReference>
<evidence type="ECO:0000256" key="8">
    <source>
        <dbReference type="ARBA" id="ARBA00022927"/>
    </source>
</evidence>
<keyword evidence="8 12" id="KW-0653">Protein transport</keyword>
<protein>
    <recommendedName>
        <fullName evidence="12 13">Protein translocase subunit SecA</fullName>
        <ecNumber evidence="12">7.4.2.8</ecNumber>
    </recommendedName>
</protein>
<dbReference type="Proteomes" id="UP000429958">
    <property type="component" value="Unassembled WGS sequence"/>
</dbReference>
<dbReference type="InterPro" id="IPR001650">
    <property type="entry name" value="Helicase_C-like"/>
</dbReference>
<dbReference type="Pfam" id="PF21090">
    <property type="entry name" value="P-loop_SecA"/>
    <property type="match status" value="1"/>
</dbReference>
<feature type="domain" description="Helicase ATP-binding" evidence="14">
    <location>
        <begin position="81"/>
        <end position="219"/>
    </location>
</feature>
<dbReference type="PRINTS" id="PR00906">
    <property type="entry name" value="SECA"/>
</dbReference>
<comment type="function">
    <text evidence="12">Part of the Sec protein translocase complex. Interacts with the SecYEG preprotein conducting channel. Has a central role in coupling the hydrolysis of ATP to the transfer of proteins into and across the cell membrane, serving as an ATP-driven molecular motor driving the stepwise translocation of polypeptide chains across the membrane.</text>
</comment>
<feature type="binding site" evidence="12">
    <location>
        <position position="79"/>
    </location>
    <ligand>
        <name>ATP</name>
        <dbReference type="ChEBI" id="CHEBI:30616"/>
    </ligand>
</feature>
<evidence type="ECO:0000256" key="6">
    <source>
        <dbReference type="ARBA" id="ARBA00022741"/>
    </source>
</evidence>
<keyword evidence="3 12" id="KW-0813">Transport</keyword>
<dbReference type="InterPro" id="IPR014018">
    <property type="entry name" value="SecA_motor_DEAD"/>
</dbReference>
<comment type="catalytic activity">
    <reaction evidence="12">
        <text>ATP + H2O + cellular proteinSide 1 = ADP + phosphate + cellular proteinSide 2.</text>
        <dbReference type="EC" id="7.4.2.8"/>
    </reaction>
</comment>
<dbReference type="EMBL" id="VUMD01000006">
    <property type="protein sequence ID" value="MSS36586.1"/>
    <property type="molecule type" value="Genomic_DNA"/>
</dbReference>
<dbReference type="Pfam" id="PF07516">
    <property type="entry name" value="SecA_SW"/>
    <property type="match status" value="1"/>
</dbReference>
<evidence type="ECO:0000256" key="12">
    <source>
        <dbReference type="HAMAP-Rule" id="MF_01382"/>
    </source>
</evidence>
<dbReference type="PROSITE" id="PS51196">
    <property type="entry name" value="SECA_MOTOR_DEAD"/>
    <property type="match status" value="1"/>
</dbReference>
<dbReference type="InterPro" id="IPR020937">
    <property type="entry name" value="SecA_CS"/>
</dbReference>
<dbReference type="GO" id="GO:0008564">
    <property type="term" value="F:protein-exporting ATPase activity"/>
    <property type="evidence" value="ECO:0007669"/>
    <property type="project" value="UniProtKB-EC"/>
</dbReference>
<comment type="subcellular location">
    <subcellularLocation>
        <location evidence="12">Cell membrane</location>
        <topology evidence="12">Peripheral membrane protein</topology>
        <orientation evidence="12">Cytoplasmic side</orientation>
    </subcellularLocation>
    <subcellularLocation>
        <location evidence="12">Cytoplasm</location>
    </subcellularLocation>
    <subcellularLocation>
        <location evidence="1">Membrane</location>
        <topology evidence="1">Peripheral membrane protein</topology>
    </subcellularLocation>
    <text evidence="12">Distribution is 50-50.</text>
</comment>
<dbReference type="AlphaFoldDB" id="A0A7X2NKH7"/>
<dbReference type="Gene3D" id="3.90.1440.10">
    <property type="entry name" value="SecA, preprotein cross-linking domain"/>
    <property type="match status" value="1"/>
</dbReference>
<keyword evidence="9 12" id="KW-1278">Translocase</keyword>
<keyword evidence="10 12" id="KW-0811">Translocation</keyword>
<feature type="domain" description="SecA family profile" evidence="16">
    <location>
        <begin position="1"/>
        <end position="583"/>
    </location>
</feature>
<dbReference type="InterPro" id="IPR036670">
    <property type="entry name" value="SecA_X-link_sf"/>
</dbReference>
<dbReference type="Pfam" id="PF07517">
    <property type="entry name" value="SecA_DEAD"/>
    <property type="match status" value="1"/>
</dbReference>
<dbReference type="PROSITE" id="PS51194">
    <property type="entry name" value="HELICASE_CTER"/>
    <property type="match status" value="1"/>
</dbReference>
<keyword evidence="4 12" id="KW-1003">Cell membrane</keyword>
<dbReference type="PROSITE" id="PS51192">
    <property type="entry name" value="HELICASE_ATP_BIND_1"/>
    <property type="match status" value="1"/>
</dbReference>
<dbReference type="InterPro" id="IPR044722">
    <property type="entry name" value="SecA_SF2_C"/>
</dbReference>
<evidence type="ECO:0000256" key="3">
    <source>
        <dbReference type="ARBA" id="ARBA00022448"/>
    </source>
</evidence>
<organism evidence="17 18">
    <name type="scientific">Clostridium porci</name>
    <dbReference type="NCBI Taxonomy" id="2605778"/>
    <lineage>
        <taxon>Bacteria</taxon>
        <taxon>Bacillati</taxon>
        <taxon>Bacillota</taxon>
        <taxon>Clostridia</taxon>
        <taxon>Eubacteriales</taxon>
        <taxon>Clostridiaceae</taxon>
        <taxon>Clostridium</taxon>
    </lineage>
</organism>
<dbReference type="PROSITE" id="PS01312">
    <property type="entry name" value="SECA"/>
    <property type="match status" value="1"/>
</dbReference>
<evidence type="ECO:0000259" key="15">
    <source>
        <dbReference type="PROSITE" id="PS51194"/>
    </source>
</evidence>
<evidence type="ECO:0000256" key="2">
    <source>
        <dbReference type="ARBA" id="ARBA00007650"/>
    </source>
</evidence>
<dbReference type="GO" id="GO:0065002">
    <property type="term" value="P:intracellular protein transmembrane transport"/>
    <property type="evidence" value="ECO:0007669"/>
    <property type="project" value="UniProtKB-UniRule"/>
</dbReference>
<dbReference type="SMART" id="SM00958">
    <property type="entry name" value="SecA_PP_bind"/>
    <property type="match status" value="1"/>
</dbReference>
<keyword evidence="7 12" id="KW-0067">ATP-binding</keyword>
<feature type="binding site" evidence="12">
    <location>
        <begin position="97"/>
        <end position="101"/>
    </location>
    <ligand>
        <name>ATP</name>
        <dbReference type="ChEBI" id="CHEBI:30616"/>
    </ligand>
</feature>
<dbReference type="FunFam" id="3.40.50.300:FF:000429">
    <property type="entry name" value="Preprotein translocase subunit SecA"/>
    <property type="match status" value="1"/>
</dbReference>
<feature type="binding site" evidence="12">
    <location>
        <position position="505"/>
    </location>
    <ligand>
        <name>ATP</name>
        <dbReference type="ChEBI" id="CHEBI:30616"/>
    </ligand>
</feature>
<dbReference type="CDD" id="cd18803">
    <property type="entry name" value="SF2_C_secA"/>
    <property type="match status" value="1"/>
</dbReference>
<dbReference type="SUPFAM" id="SSF81886">
    <property type="entry name" value="Helical scaffold and wing domains of SecA"/>
    <property type="match status" value="1"/>
</dbReference>
<evidence type="ECO:0000259" key="14">
    <source>
        <dbReference type="PROSITE" id="PS51192"/>
    </source>
</evidence>
<evidence type="ECO:0000313" key="18">
    <source>
        <dbReference type="Proteomes" id="UP000429958"/>
    </source>
</evidence>
<gene>
    <name evidence="12 17" type="primary">secA</name>
    <name evidence="17" type="ORF">FYJ39_08375</name>
</gene>
<dbReference type="EC" id="7.4.2.8" evidence="12"/>
<dbReference type="GO" id="GO:0005524">
    <property type="term" value="F:ATP binding"/>
    <property type="evidence" value="ECO:0007669"/>
    <property type="project" value="UniProtKB-UniRule"/>
</dbReference>
<evidence type="ECO:0000256" key="4">
    <source>
        <dbReference type="ARBA" id="ARBA00022475"/>
    </source>
</evidence>
<comment type="subunit">
    <text evidence="12">Monomer and homodimer. Part of the essential Sec protein translocation apparatus which comprises SecA, SecYEG and auxiliary proteins SecDF. Other proteins may also be involved.</text>
</comment>
<dbReference type="Pfam" id="PF01043">
    <property type="entry name" value="SecA_PP_bind"/>
    <property type="match status" value="1"/>
</dbReference>
<evidence type="ECO:0000256" key="9">
    <source>
        <dbReference type="ARBA" id="ARBA00022967"/>
    </source>
</evidence>
<dbReference type="InterPro" id="IPR011115">
    <property type="entry name" value="SecA_DEAD"/>
</dbReference>
<dbReference type="PANTHER" id="PTHR30612:SF0">
    <property type="entry name" value="CHLOROPLAST PROTEIN-TRANSPORTING ATPASE"/>
    <property type="match status" value="1"/>
</dbReference>
<dbReference type="GO" id="GO:0017038">
    <property type="term" value="P:protein import"/>
    <property type="evidence" value="ECO:0007669"/>
    <property type="project" value="InterPro"/>
</dbReference>
<dbReference type="HAMAP" id="MF_01382">
    <property type="entry name" value="SecA"/>
    <property type="match status" value="1"/>
</dbReference>
<dbReference type="GO" id="GO:0043952">
    <property type="term" value="P:protein transport by the Sec complex"/>
    <property type="evidence" value="ECO:0007669"/>
    <property type="project" value="TreeGrafter"/>
</dbReference>
<reference evidence="17 18" key="1">
    <citation type="submission" date="2019-08" db="EMBL/GenBank/DDBJ databases">
        <title>In-depth cultivation of the pig gut microbiome towards novel bacterial diversity and tailored functional studies.</title>
        <authorList>
            <person name="Wylensek D."/>
            <person name="Hitch T.C.A."/>
            <person name="Clavel T."/>
        </authorList>
    </citation>
    <scope>NUCLEOTIDE SEQUENCE [LARGE SCALE GENOMIC DNA]</scope>
    <source>
        <strain evidence="17 18">WCA-389-WT-23D1</strain>
    </source>
</reference>
<dbReference type="InterPro" id="IPR011130">
    <property type="entry name" value="SecA_preprotein_X-link_dom"/>
</dbReference>
<dbReference type="NCBIfam" id="NF006630">
    <property type="entry name" value="PRK09200.1"/>
    <property type="match status" value="1"/>
</dbReference>
<evidence type="ECO:0000313" key="17">
    <source>
        <dbReference type="EMBL" id="MSS36586.1"/>
    </source>
</evidence>
<evidence type="ECO:0000256" key="5">
    <source>
        <dbReference type="ARBA" id="ARBA00022490"/>
    </source>
</evidence>
<keyword evidence="5 12" id="KW-0963">Cytoplasm</keyword>
<dbReference type="SUPFAM" id="SSF81767">
    <property type="entry name" value="Pre-protein crosslinking domain of SecA"/>
    <property type="match status" value="1"/>
</dbReference>
<dbReference type="InterPro" id="IPR014001">
    <property type="entry name" value="Helicase_ATP-bd"/>
</dbReference>
<evidence type="ECO:0000256" key="1">
    <source>
        <dbReference type="ARBA" id="ARBA00004170"/>
    </source>
</evidence>
<feature type="domain" description="Helicase C-terminal" evidence="15">
    <location>
        <begin position="423"/>
        <end position="599"/>
    </location>
</feature>
<evidence type="ECO:0000256" key="13">
    <source>
        <dbReference type="RuleBase" id="RU003874"/>
    </source>
</evidence>
<keyword evidence="18" id="KW-1185">Reference proteome</keyword>
<name>A0A7X2NKH7_9CLOT</name>
<sequence length="799" mass="90624">MFQTKNQKALKKMAPILKQIEKNGEKIQNFTDDELRAQTEAFKKRLANGEKLDTILPEAFATVREASWRVLKMRQFPVQLMGGIALHYGKVAEMRTGEGKTLVCAAPAYLNALTGKGVHVVTVNDYLAKRDAEEIGRIHEFLGLSVGCVLHDMTQAERKAAYACDITYVTNNELGFDYLRDNMVTNKEQAVLRGLTYAIIDEADSVLIDEARTPLIISGQDGQSTKIYEVCDVLANMMERGTYKKLSTVDLLAGEEREESGDFLVDEKEKNVMLTSQGIEKVEKFFHIKDLSSPENIALQHNVILALKANALMKKDKDYVVKDGEIMIVDEFTGRIMQGRRYSDGLHQAIEAKERVDVKQESRTLATVTFQNFFNKFERKAGMTGTAMTEKREFRNIYGMDVINIPTNRPVIRVDHEDAVYKTAREKYRAVVEEVKKVHETGQPVLAGTTSVETSELLSTMLKQAGIDHQVLNAKYHDLEAEIVAKAGQHGQVTIATNMAGRGTDIKLDDQAKAAGGLMVIGTERHESRRIDNQLIGRSGRQGDPGESKFYLSLEDNLLKMFGSENLMNLFEQVGIEDGEEIKHGLLTKAIANAQQKIEGNHFGAREQLLKYDRVNNEQREMIYRERQAILDGAEMEETILSYVDAWLEQVVKQIGPNRKQWTVDILMEKVTPVVPDCLTDLTEEKLQNMTKATLYADLKARVYKKYEMLKETLGGKESMERLMRMILLRTIDSKWTMHLDNMEKLKEGIGLAVYGQTDPVIAYKQEGYQMFFEMMENIKMDTLHTLFHMRIGLPTEKH</sequence>
<evidence type="ECO:0000259" key="16">
    <source>
        <dbReference type="PROSITE" id="PS51196"/>
    </source>
</evidence>
<dbReference type="FunFam" id="3.90.1440.10:FF:000002">
    <property type="entry name" value="Protein translocase subunit SecA"/>
    <property type="match status" value="1"/>
</dbReference>
<comment type="caution">
    <text evidence="17">The sequence shown here is derived from an EMBL/GenBank/DDBJ whole genome shotgun (WGS) entry which is preliminary data.</text>
</comment>
<dbReference type="InterPro" id="IPR027417">
    <property type="entry name" value="P-loop_NTPase"/>
</dbReference>
<dbReference type="GO" id="GO:0031522">
    <property type="term" value="C:cell envelope Sec protein transport complex"/>
    <property type="evidence" value="ECO:0007669"/>
    <property type="project" value="TreeGrafter"/>
</dbReference>
<dbReference type="SMART" id="SM00957">
    <property type="entry name" value="SecA_DEAD"/>
    <property type="match status" value="1"/>
</dbReference>
<dbReference type="NCBIfam" id="TIGR00963">
    <property type="entry name" value="secA"/>
    <property type="match status" value="1"/>
</dbReference>
<accession>A0A7X2NKH7</accession>
<dbReference type="GO" id="GO:0006605">
    <property type="term" value="P:protein targeting"/>
    <property type="evidence" value="ECO:0007669"/>
    <property type="project" value="UniProtKB-UniRule"/>
</dbReference>
<evidence type="ECO:0000256" key="11">
    <source>
        <dbReference type="ARBA" id="ARBA00023136"/>
    </source>
</evidence>
<dbReference type="InterPro" id="IPR000185">
    <property type="entry name" value="SecA"/>
</dbReference>
<proteinExistence type="inferred from homology"/>
<evidence type="ECO:0000256" key="7">
    <source>
        <dbReference type="ARBA" id="ARBA00022840"/>
    </source>
</evidence>